<dbReference type="PANTHER" id="PTHR30213:SF1">
    <property type="entry name" value="INNER MEMBRANE PROTEIN YHJD"/>
    <property type="match status" value="1"/>
</dbReference>
<reference evidence="7 8" key="1">
    <citation type="submission" date="2016-05" db="EMBL/GenBank/DDBJ databases">
        <authorList>
            <person name="Lavstsen T."/>
            <person name="Jespersen J.S."/>
        </authorList>
    </citation>
    <scope>NUCLEOTIDE SEQUENCE [LARGE SCALE GENOMIC DNA]</scope>
    <source>
        <strain evidence="7 8">B7-9</strain>
    </source>
</reference>
<evidence type="ECO:0000256" key="2">
    <source>
        <dbReference type="ARBA" id="ARBA00022475"/>
    </source>
</evidence>
<feature type="transmembrane region" description="Helical" evidence="6">
    <location>
        <begin position="243"/>
        <end position="265"/>
    </location>
</feature>
<dbReference type="RefSeq" id="WP_172450567.1">
    <property type="nucleotide sequence ID" value="NZ_LYXE01000036.1"/>
</dbReference>
<feature type="transmembrane region" description="Helical" evidence="6">
    <location>
        <begin position="50"/>
        <end position="72"/>
    </location>
</feature>
<dbReference type="PIRSF" id="PIRSF035875">
    <property type="entry name" value="RNase_BN"/>
    <property type="match status" value="1"/>
</dbReference>
<feature type="transmembrane region" description="Helical" evidence="6">
    <location>
        <begin position="165"/>
        <end position="192"/>
    </location>
</feature>
<evidence type="ECO:0000313" key="8">
    <source>
        <dbReference type="Proteomes" id="UP000220922"/>
    </source>
</evidence>
<evidence type="ECO:0000313" key="7">
    <source>
        <dbReference type="EMBL" id="PDW00565.1"/>
    </source>
</evidence>
<feature type="transmembrane region" description="Helical" evidence="6">
    <location>
        <begin position="271"/>
        <end position="295"/>
    </location>
</feature>
<dbReference type="PANTHER" id="PTHR30213">
    <property type="entry name" value="INNER MEMBRANE PROTEIN YHJD"/>
    <property type="match status" value="1"/>
</dbReference>
<name>A0A2H3KQB3_9CHLR</name>
<keyword evidence="5 6" id="KW-0472">Membrane</keyword>
<evidence type="ECO:0000256" key="5">
    <source>
        <dbReference type="ARBA" id="ARBA00023136"/>
    </source>
</evidence>
<dbReference type="Pfam" id="PF03631">
    <property type="entry name" value="Virul_fac_BrkB"/>
    <property type="match status" value="1"/>
</dbReference>
<evidence type="ECO:0000256" key="1">
    <source>
        <dbReference type="ARBA" id="ARBA00004651"/>
    </source>
</evidence>
<gene>
    <name evidence="7" type="ORF">A9Q02_09240</name>
</gene>
<dbReference type="AlphaFoldDB" id="A0A2H3KQB3"/>
<keyword evidence="8" id="KW-1185">Reference proteome</keyword>
<protein>
    <submittedName>
        <fullName evidence="7">Uncharacterized protein</fullName>
    </submittedName>
</protein>
<accession>A0A2H3KQB3</accession>
<dbReference type="EMBL" id="LYXE01000036">
    <property type="protein sequence ID" value="PDW00565.1"/>
    <property type="molecule type" value="Genomic_DNA"/>
</dbReference>
<feature type="transmembrane region" description="Helical" evidence="6">
    <location>
        <begin position="212"/>
        <end position="231"/>
    </location>
</feature>
<comment type="caution">
    <text evidence="7">The sequence shown here is derived from an EMBL/GenBank/DDBJ whole genome shotgun (WGS) entry which is preliminary data.</text>
</comment>
<keyword evidence="2" id="KW-1003">Cell membrane</keyword>
<feature type="transmembrane region" description="Helical" evidence="6">
    <location>
        <begin position="112"/>
        <end position="133"/>
    </location>
</feature>
<evidence type="ECO:0000256" key="3">
    <source>
        <dbReference type="ARBA" id="ARBA00022692"/>
    </source>
</evidence>
<dbReference type="Proteomes" id="UP000220922">
    <property type="component" value="Unassembled WGS sequence"/>
</dbReference>
<organism evidence="7 8">
    <name type="scientific">Candidatus Chloroploca asiatica</name>
    <dbReference type="NCBI Taxonomy" id="1506545"/>
    <lineage>
        <taxon>Bacteria</taxon>
        <taxon>Bacillati</taxon>
        <taxon>Chloroflexota</taxon>
        <taxon>Chloroflexia</taxon>
        <taxon>Chloroflexales</taxon>
        <taxon>Chloroflexineae</taxon>
        <taxon>Oscillochloridaceae</taxon>
        <taxon>Candidatus Chloroploca</taxon>
    </lineage>
</organism>
<proteinExistence type="predicted"/>
<keyword evidence="4 6" id="KW-1133">Transmembrane helix</keyword>
<dbReference type="GO" id="GO:0005886">
    <property type="term" value="C:plasma membrane"/>
    <property type="evidence" value="ECO:0007669"/>
    <property type="project" value="UniProtKB-SubCell"/>
</dbReference>
<evidence type="ECO:0000256" key="4">
    <source>
        <dbReference type="ARBA" id="ARBA00022989"/>
    </source>
</evidence>
<sequence length="311" mass="34364">MSLQPERRPSSMLDSVREKIRHDFAYLLILLRGTYAAFKDDGGRALSAALVYYSTLSTVPLLILIISLPGLLLRVVDPVAADRFVRQMTELVGPTFTEILTTFLERVQHQSLLIAGVSVGMLLFSASSGFRFLRYAFRWIWRNEQPVPPTTSSLGRLRATLPGRIVDALIAFGIVFVAPLIATVGLLIYLLLNLARALLNDLPLIGSTLSSLLAPLILLFLYSLIFMLLLWVMPPVLLRLRDIVVPGFVCAVAVLITTYGLGLYIRFFSGVSIYGAIGTIFALQLWTYINALVLFSCAELTKLLVRNAAST</sequence>
<comment type="subcellular location">
    <subcellularLocation>
        <location evidence="1">Cell membrane</location>
        <topology evidence="1">Multi-pass membrane protein</topology>
    </subcellularLocation>
</comment>
<keyword evidence="3 6" id="KW-0812">Transmembrane</keyword>
<dbReference type="InterPro" id="IPR017039">
    <property type="entry name" value="Virul_fac_BrkB"/>
</dbReference>
<evidence type="ECO:0000256" key="6">
    <source>
        <dbReference type="SAM" id="Phobius"/>
    </source>
</evidence>